<organism evidence="2 3">
    <name type="scientific">Streptococcus pantholopis</name>
    <dbReference type="NCBI Taxonomy" id="1811193"/>
    <lineage>
        <taxon>Bacteria</taxon>
        <taxon>Bacillati</taxon>
        <taxon>Bacillota</taxon>
        <taxon>Bacilli</taxon>
        <taxon>Lactobacillales</taxon>
        <taxon>Streptococcaceae</taxon>
        <taxon>Streptococcus</taxon>
    </lineage>
</organism>
<reference evidence="3" key="2">
    <citation type="submission" date="2016-03" db="EMBL/GenBank/DDBJ databases">
        <title>Streptococcus antelopensis sp. nov., isolated from the feces of the Tibetan antelope (Pantholops hodgsonii) in Hoh Xil National Nature Reserve, Qinghai, China.</title>
        <authorList>
            <person name="Bai X."/>
        </authorList>
    </citation>
    <scope>NUCLEOTIDE SEQUENCE [LARGE SCALE GENOMIC DNA]</scope>
    <source>
        <strain evidence="3">TA 26</strain>
    </source>
</reference>
<feature type="transmembrane region" description="Helical" evidence="1">
    <location>
        <begin position="43"/>
        <end position="62"/>
    </location>
</feature>
<keyword evidence="1" id="KW-0472">Membrane</keyword>
<evidence type="ECO:0000313" key="3">
    <source>
        <dbReference type="Proteomes" id="UP000077317"/>
    </source>
</evidence>
<dbReference type="AlphaFoldDB" id="A0A172Q9D6"/>
<keyword evidence="1" id="KW-1133">Transmembrane helix</keyword>
<dbReference type="RefSeq" id="WP_067064383.1">
    <property type="nucleotide sequence ID" value="NZ_CP014699.1"/>
</dbReference>
<protein>
    <submittedName>
        <fullName evidence="2">Uncharacterized protein</fullName>
    </submittedName>
</protein>
<accession>A0A172Q9D6</accession>
<dbReference type="KEGG" id="spat:A0O21_08845"/>
<evidence type="ECO:0000256" key="1">
    <source>
        <dbReference type="SAM" id="Phobius"/>
    </source>
</evidence>
<feature type="transmembrane region" description="Helical" evidence="1">
    <location>
        <begin position="21"/>
        <end position="37"/>
    </location>
</feature>
<gene>
    <name evidence="2" type="ORF">A0O21_08845</name>
</gene>
<dbReference type="EMBL" id="CP014699">
    <property type="protein sequence ID" value="AND80099.1"/>
    <property type="molecule type" value="Genomic_DNA"/>
</dbReference>
<sequence length="75" mass="8529">MEVKKTLQIDSMTEVLKRLQLSFGAISLLAILSVILMDSRPLISLLVIVFVILIAFINIIWIEQFTKEVKRKTGV</sequence>
<keyword evidence="3" id="KW-1185">Reference proteome</keyword>
<reference evidence="2 3" key="1">
    <citation type="journal article" date="2016" name="Int. J. Syst. Evol. Microbiol.">
        <title>Streptococcuspantholopis sp. nov., isolated from faeces of the Tibetan antelope (Pantholops hodgsonii).</title>
        <authorList>
            <person name="Bai X."/>
            <person name="Xiong Y."/>
            <person name="Lu S."/>
            <person name="Jin D."/>
            <person name="Lai X."/>
            <person name="Yang J."/>
            <person name="Niu L."/>
            <person name="Hu S."/>
            <person name="Meng X."/>
            <person name="Pu J."/>
            <person name="Ye C."/>
            <person name="Xu J."/>
        </authorList>
    </citation>
    <scope>NUCLEOTIDE SEQUENCE [LARGE SCALE GENOMIC DNA]</scope>
    <source>
        <strain evidence="2 3">TA 26</strain>
    </source>
</reference>
<keyword evidence="1" id="KW-0812">Transmembrane</keyword>
<name>A0A172Q9D6_9STRE</name>
<proteinExistence type="predicted"/>
<dbReference type="Proteomes" id="UP000077317">
    <property type="component" value="Chromosome"/>
</dbReference>
<evidence type="ECO:0000313" key="2">
    <source>
        <dbReference type="EMBL" id="AND80099.1"/>
    </source>
</evidence>